<dbReference type="FunFam" id="3.40.640.10:FF:000003">
    <property type="entry name" value="Cysteine desulfurase IscS"/>
    <property type="match status" value="1"/>
</dbReference>
<keyword evidence="7" id="KW-0663">Pyridoxal phosphate</keyword>
<dbReference type="EMBL" id="QBMC01000100">
    <property type="protein sequence ID" value="PZO15012.1"/>
    <property type="molecule type" value="Genomic_DNA"/>
</dbReference>
<evidence type="ECO:0000256" key="2">
    <source>
        <dbReference type="ARBA" id="ARBA00006490"/>
    </source>
</evidence>
<proteinExistence type="inferred from homology"/>
<dbReference type="Pfam" id="PF00266">
    <property type="entry name" value="Aminotran_5"/>
    <property type="match status" value="1"/>
</dbReference>
<evidence type="ECO:0000256" key="11">
    <source>
        <dbReference type="RuleBase" id="RU004504"/>
    </source>
</evidence>
<dbReference type="InterPro" id="IPR015422">
    <property type="entry name" value="PyrdxlP-dep_Trfase_small"/>
</dbReference>
<accession>A0A2W4U2G0</accession>
<evidence type="ECO:0000256" key="9">
    <source>
        <dbReference type="ARBA" id="ARBA00023014"/>
    </source>
</evidence>
<dbReference type="Gene3D" id="3.40.640.10">
    <property type="entry name" value="Type I PLP-dependent aspartate aminotransferase-like (Major domain)"/>
    <property type="match status" value="1"/>
</dbReference>
<dbReference type="PIRSF" id="PIRSF005572">
    <property type="entry name" value="NifS"/>
    <property type="match status" value="1"/>
</dbReference>
<evidence type="ECO:0000256" key="10">
    <source>
        <dbReference type="ARBA" id="ARBA00050776"/>
    </source>
</evidence>
<keyword evidence="6" id="KW-0479">Metal-binding</keyword>
<dbReference type="EC" id="2.8.1.7" evidence="3"/>
<dbReference type="PANTHER" id="PTHR11601">
    <property type="entry name" value="CYSTEINE DESULFURYLASE FAMILY MEMBER"/>
    <property type="match status" value="1"/>
</dbReference>
<keyword evidence="5" id="KW-0001">2Fe-2S</keyword>
<gene>
    <name evidence="13" type="ORF">DCF25_14240</name>
</gene>
<dbReference type="Proteomes" id="UP000249354">
    <property type="component" value="Unassembled WGS sequence"/>
</dbReference>
<dbReference type="InterPro" id="IPR015424">
    <property type="entry name" value="PyrdxlP-dep_Trfase"/>
</dbReference>
<evidence type="ECO:0000313" key="14">
    <source>
        <dbReference type="Proteomes" id="UP000249354"/>
    </source>
</evidence>
<sequence>MREQPLIYLDHNATTPVEPQVVEAMLPFFSQYFGNPSSLNHSLGWQAEAAIEKAREQLAAAINAEPVEIVFTSGATEANNLAIKGVAESYMADGQHIITVETEHSAVLEPCRYLERLGFSVTYLPVQPDGLVRLADLEQAFRPETILVSIMTANNEIGVLQPIDKIGALCRDRNVIFHTDAAQALGKVALDVQAMNIDLLSMTAHKLYGPKGIGALYVRRKNPQVRLAPQMHGGGQERGLRSGTLYTPQIVGLGMAVSLMVAGQPQETSRQAGLRDRLWQSVQALPNIHLNGHPTQRLANNLSVSIEGVNGTDLLSKLRHQVALSSGSACSAQKTSPSHVIKALGRNDSLAKATLRLGLGKGTTAEEIDRASAAVVSAVRSLRAIR</sequence>
<dbReference type="InterPro" id="IPR020578">
    <property type="entry name" value="Aminotrans_V_PyrdxlP_BS"/>
</dbReference>
<comment type="cofactor">
    <cofactor evidence="1 11">
        <name>pyridoxal 5'-phosphate</name>
        <dbReference type="ChEBI" id="CHEBI:597326"/>
    </cofactor>
</comment>
<dbReference type="Gene3D" id="3.90.1150.10">
    <property type="entry name" value="Aspartate Aminotransferase, domain 1"/>
    <property type="match status" value="1"/>
</dbReference>
<dbReference type="NCBIfam" id="NF002806">
    <property type="entry name" value="PRK02948.1"/>
    <property type="match status" value="1"/>
</dbReference>
<dbReference type="GO" id="GO:0031071">
    <property type="term" value="F:cysteine desulfurase activity"/>
    <property type="evidence" value="ECO:0007669"/>
    <property type="project" value="UniProtKB-EC"/>
</dbReference>
<keyword evidence="9" id="KW-0411">Iron-sulfur</keyword>
<comment type="caution">
    <text evidence="13">The sequence shown here is derived from an EMBL/GenBank/DDBJ whole genome shotgun (WGS) entry which is preliminary data.</text>
</comment>
<dbReference type="SUPFAM" id="SSF53383">
    <property type="entry name" value="PLP-dependent transferases"/>
    <property type="match status" value="1"/>
</dbReference>
<feature type="domain" description="Aminotransferase class V" evidence="12">
    <location>
        <begin position="7"/>
        <end position="370"/>
    </location>
</feature>
<dbReference type="InterPro" id="IPR000192">
    <property type="entry name" value="Aminotrans_V_dom"/>
</dbReference>
<evidence type="ECO:0000313" key="13">
    <source>
        <dbReference type="EMBL" id="PZO15012.1"/>
    </source>
</evidence>
<evidence type="ECO:0000259" key="12">
    <source>
        <dbReference type="Pfam" id="PF00266"/>
    </source>
</evidence>
<name>A0A2W4U2G0_9CYAN</name>
<dbReference type="PANTHER" id="PTHR11601:SF34">
    <property type="entry name" value="CYSTEINE DESULFURASE"/>
    <property type="match status" value="1"/>
</dbReference>
<evidence type="ECO:0000256" key="6">
    <source>
        <dbReference type="ARBA" id="ARBA00022723"/>
    </source>
</evidence>
<dbReference type="InterPro" id="IPR016454">
    <property type="entry name" value="Cysteine_dSase"/>
</dbReference>
<keyword evidence="4 13" id="KW-0808">Transferase</keyword>
<protein>
    <recommendedName>
        <fullName evidence="3">cysteine desulfurase</fullName>
        <ecNumber evidence="3">2.8.1.7</ecNumber>
    </recommendedName>
</protein>
<evidence type="ECO:0000256" key="3">
    <source>
        <dbReference type="ARBA" id="ARBA00012239"/>
    </source>
</evidence>
<evidence type="ECO:0000256" key="8">
    <source>
        <dbReference type="ARBA" id="ARBA00023004"/>
    </source>
</evidence>
<comment type="catalytic activity">
    <reaction evidence="10">
        <text>(sulfur carrier)-H + L-cysteine = (sulfur carrier)-SH + L-alanine</text>
        <dbReference type="Rhea" id="RHEA:43892"/>
        <dbReference type="Rhea" id="RHEA-COMP:14737"/>
        <dbReference type="Rhea" id="RHEA-COMP:14739"/>
        <dbReference type="ChEBI" id="CHEBI:29917"/>
        <dbReference type="ChEBI" id="CHEBI:35235"/>
        <dbReference type="ChEBI" id="CHEBI:57972"/>
        <dbReference type="ChEBI" id="CHEBI:64428"/>
        <dbReference type="EC" id="2.8.1.7"/>
    </reaction>
</comment>
<reference evidence="13 14" key="2">
    <citation type="submission" date="2018-06" db="EMBL/GenBank/DDBJ databases">
        <title>Metagenomic assembly of (sub)arctic Cyanobacteria and their associated microbiome from non-axenic cultures.</title>
        <authorList>
            <person name="Baurain D."/>
        </authorList>
    </citation>
    <scope>NUCLEOTIDE SEQUENCE [LARGE SCALE GENOMIC DNA]</scope>
    <source>
        <strain evidence="13">ULC129bin1</strain>
    </source>
</reference>
<dbReference type="GO" id="GO:0046872">
    <property type="term" value="F:metal ion binding"/>
    <property type="evidence" value="ECO:0007669"/>
    <property type="project" value="UniProtKB-KW"/>
</dbReference>
<dbReference type="GO" id="GO:0051537">
    <property type="term" value="F:2 iron, 2 sulfur cluster binding"/>
    <property type="evidence" value="ECO:0007669"/>
    <property type="project" value="UniProtKB-KW"/>
</dbReference>
<dbReference type="InterPro" id="IPR015421">
    <property type="entry name" value="PyrdxlP-dep_Trfase_major"/>
</dbReference>
<comment type="similarity">
    <text evidence="2">Belongs to the class-V pyridoxal-phosphate-dependent aminotransferase family. NifS/IscS subfamily.</text>
</comment>
<dbReference type="PROSITE" id="PS00595">
    <property type="entry name" value="AA_TRANSFER_CLASS_5"/>
    <property type="match status" value="1"/>
</dbReference>
<organism evidence="13 14">
    <name type="scientific">Leptolyngbya foveolarum</name>
    <dbReference type="NCBI Taxonomy" id="47253"/>
    <lineage>
        <taxon>Bacteria</taxon>
        <taxon>Bacillati</taxon>
        <taxon>Cyanobacteriota</taxon>
        <taxon>Cyanophyceae</taxon>
        <taxon>Leptolyngbyales</taxon>
        <taxon>Leptolyngbyaceae</taxon>
        <taxon>Leptolyngbya group</taxon>
        <taxon>Leptolyngbya</taxon>
    </lineage>
</organism>
<dbReference type="AlphaFoldDB" id="A0A2W4U2G0"/>
<keyword evidence="8" id="KW-0408">Iron</keyword>
<evidence type="ECO:0000256" key="1">
    <source>
        <dbReference type="ARBA" id="ARBA00001933"/>
    </source>
</evidence>
<evidence type="ECO:0000256" key="4">
    <source>
        <dbReference type="ARBA" id="ARBA00022679"/>
    </source>
</evidence>
<reference evidence="14" key="1">
    <citation type="submission" date="2018-04" db="EMBL/GenBank/DDBJ databases">
        <authorList>
            <person name="Cornet L."/>
        </authorList>
    </citation>
    <scope>NUCLEOTIDE SEQUENCE [LARGE SCALE GENOMIC DNA]</scope>
</reference>
<evidence type="ECO:0000256" key="5">
    <source>
        <dbReference type="ARBA" id="ARBA00022714"/>
    </source>
</evidence>
<evidence type="ECO:0000256" key="7">
    <source>
        <dbReference type="ARBA" id="ARBA00022898"/>
    </source>
</evidence>